<dbReference type="InParanoid" id="A0A6P7HFI5"/>
<evidence type="ECO:0000259" key="1">
    <source>
        <dbReference type="SMART" id="SM00587"/>
    </source>
</evidence>
<dbReference type="InterPro" id="IPR011009">
    <property type="entry name" value="Kinase-like_dom_sf"/>
</dbReference>
<accession>A0A6P7HFI5</accession>
<gene>
    <name evidence="2" type="primary">LOC114348067</name>
</gene>
<evidence type="ECO:0000313" key="2">
    <source>
        <dbReference type="RefSeq" id="XP_028154500.1"/>
    </source>
</evidence>
<sequence>MNQSDFNFQYMTLPNLESLIAAHIGENQNIVDTNVTSLVGPGENYGGELFKIDVNIEDSKSKEKHQIHLVGKTIPKHEESQQVFKVQTTFKSEIAFYDRIVPALQNFQKENDVKEVIDCFPKYYGSRLNLNGSSVIDRDGVILLENLKISGYRNLDRYVCYNLAEAKILLKDLAEFQSTVVALKLKHPDVFKREVRHFCQNDIKAPRDQRFFHYILVIEDLLQKSDLCKPYISKVRDLWYENFSPDAELHPIREPFATISHRDLWVNNAMMKFDDNKAVKNKFIDFQIYDYGSPATDVLNFLLTSANTNATKNHFDYLLHHYHSEFVSNLKQLGCDPQPFNYSNFLKELELEAHAALTWAVGFVPVIVFGRKGESYTDTPTFDFENRVFRKKLLANMMPEAKERLFYIVEEFIKKKWL</sequence>
<dbReference type="InterPro" id="IPR015897">
    <property type="entry name" value="CHK_kinase-like"/>
</dbReference>
<dbReference type="AlphaFoldDB" id="A0A6P7HFI5"/>
<dbReference type="Gene3D" id="3.90.1200.10">
    <property type="match status" value="1"/>
</dbReference>
<dbReference type="KEGG" id="dvv:114348067"/>
<dbReference type="SUPFAM" id="SSF56112">
    <property type="entry name" value="Protein kinase-like (PK-like)"/>
    <property type="match status" value="1"/>
</dbReference>
<organism evidence="2">
    <name type="scientific">Diabrotica virgifera virgifera</name>
    <name type="common">western corn rootworm</name>
    <dbReference type="NCBI Taxonomy" id="50390"/>
    <lineage>
        <taxon>Eukaryota</taxon>
        <taxon>Metazoa</taxon>
        <taxon>Ecdysozoa</taxon>
        <taxon>Arthropoda</taxon>
        <taxon>Hexapoda</taxon>
        <taxon>Insecta</taxon>
        <taxon>Pterygota</taxon>
        <taxon>Neoptera</taxon>
        <taxon>Endopterygota</taxon>
        <taxon>Coleoptera</taxon>
        <taxon>Polyphaga</taxon>
        <taxon>Cucujiformia</taxon>
        <taxon>Chrysomeloidea</taxon>
        <taxon>Chrysomelidae</taxon>
        <taxon>Galerucinae</taxon>
        <taxon>Diabroticina</taxon>
        <taxon>Diabroticites</taxon>
        <taxon>Diabrotica</taxon>
    </lineage>
</organism>
<dbReference type="OrthoDB" id="191037at2759"/>
<dbReference type="SMART" id="SM00587">
    <property type="entry name" value="CHK"/>
    <property type="match status" value="1"/>
</dbReference>
<proteinExistence type="predicted"/>
<name>A0A6P7HFI5_DIAVI</name>
<feature type="domain" description="CHK kinase-like" evidence="1">
    <location>
        <begin position="142"/>
        <end position="332"/>
    </location>
</feature>
<reference evidence="2" key="1">
    <citation type="submission" date="2025-08" db="UniProtKB">
        <authorList>
            <consortium name="RefSeq"/>
        </authorList>
    </citation>
    <scope>IDENTIFICATION</scope>
    <source>
        <tissue evidence="2">Whole insect</tissue>
    </source>
</reference>
<dbReference type="PANTHER" id="PTHR11012">
    <property type="entry name" value="PROTEIN KINASE-LIKE DOMAIN-CONTAINING"/>
    <property type="match status" value="1"/>
</dbReference>
<protein>
    <submittedName>
        <fullName evidence="2">Uncharacterized protein LOC114348067 isoform X1</fullName>
    </submittedName>
</protein>
<dbReference type="PANTHER" id="PTHR11012:SF55">
    <property type="entry name" value="BHLH DOMAIN-CONTAINING PROTEIN"/>
    <property type="match status" value="1"/>
</dbReference>
<dbReference type="RefSeq" id="XP_028154500.1">
    <property type="nucleotide sequence ID" value="XM_028298699.1"/>
</dbReference>
<dbReference type="Pfam" id="PF02958">
    <property type="entry name" value="EcKL"/>
    <property type="match status" value="1"/>
</dbReference>
<dbReference type="InterPro" id="IPR004119">
    <property type="entry name" value="EcKL"/>
</dbReference>